<feature type="transmembrane region" description="Helical" evidence="1">
    <location>
        <begin position="59"/>
        <end position="78"/>
    </location>
</feature>
<reference evidence="2 3" key="1">
    <citation type="submission" date="2018-06" db="EMBL/GenBank/DDBJ databases">
        <title>Genomic Encyclopedia of Type Strains, Phase III (KMG-III): the genomes of soil and plant-associated and newly described type strains.</title>
        <authorList>
            <person name="Whitman W."/>
        </authorList>
    </citation>
    <scope>NUCLEOTIDE SEQUENCE [LARGE SCALE GENOMIC DNA]</scope>
    <source>
        <strain evidence="2 3">LMG 23644</strain>
    </source>
</reference>
<evidence type="ECO:0000313" key="2">
    <source>
        <dbReference type="EMBL" id="RAS27944.1"/>
    </source>
</evidence>
<organism evidence="2 3">
    <name type="scientific">Paraburkholderia bryophila</name>
    <dbReference type="NCBI Taxonomy" id="420952"/>
    <lineage>
        <taxon>Bacteria</taxon>
        <taxon>Pseudomonadati</taxon>
        <taxon>Pseudomonadota</taxon>
        <taxon>Betaproteobacteria</taxon>
        <taxon>Burkholderiales</taxon>
        <taxon>Burkholderiaceae</taxon>
        <taxon>Paraburkholderia</taxon>
    </lineage>
</organism>
<gene>
    <name evidence="2" type="ORF">BX591_112154</name>
</gene>
<feature type="transmembrane region" description="Helical" evidence="1">
    <location>
        <begin position="132"/>
        <end position="153"/>
    </location>
</feature>
<dbReference type="AlphaFoldDB" id="A0A329C8N5"/>
<keyword evidence="1" id="KW-1133">Transmembrane helix</keyword>
<accession>A0A329C8N5</accession>
<feature type="transmembrane region" description="Helical" evidence="1">
    <location>
        <begin position="33"/>
        <end position="53"/>
    </location>
</feature>
<dbReference type="EMBL" id="QLTK01000012">
    <property type="protein sequence ID" value="RAS27944.1"/>
    <property type="molecule type" value="Genomic_DNA"/>
</dbReference>
<protein>
    <submittedName>
        <fullName evidence="2">Uncharacterized protein</fullName>
    </submittedName>
</protein>
<keyword evidence="1" id="KW-0812">Transmembrane</keyword>
<dbReference type="Proteomes" id="UP000248918">
    <property type="component" value="Unassembled WGS sequence"/>
</dbReference>
<keyword evidence="1" id="KW-0472">Membrane</keyword>
<evidence type="ECO:0000313" key="3">
    <source>
        <dbReference type="Proteomes" id="UP000248918"/>
    </source>
</evidence>
<evidence type="ECO:0000256" key="1">
    <source>
        <dbReference type="SAM" id="Phobius"/>
    </source>
</evidence>
<proteinExistence type="predicted"/>
<sequence length="155" mass="17547">MAGTVDGKITYYYYFNREAIHMRTMLSLIVRTLNSKYSGATLICFMALSFWFGQHMRDMNLFAASGGVATVFGLFSLIRFTTIEKYLNQNQIVRSSTGITGKPIGPEEAERIQRENIERARIRINAELQSELVGIALTVVGTLVWAYGTYVPIFR</sequence>
<name>A0A329C8N5_9BURK</name>
<comment type="caution">
    <text evidence="2">The sequence shown here is derived from an EMBL/GenBank/DDBJ whole genome shotgun (WGS) entry which is preliminary data.</text>
</comment>